<dbReference type="AlphaFoldDB" id="A0A926CYE9"/>
<accession>A0A926CYE9</accession>
<dbReference type="EMBL" id="JACRSO010000001">
    <property type="protein sequence ID" value="MBC8528262.1"/>
    <property type="molecule type" value="Genomic_DNA"/>
</dbReference>
<protein>
    <submittedName>
        <fullName evidence="3">Helix-turn-helix transcriptional regulator</fullName>
    </submittedName>
</protein>
<keyword evidence="1" id="KW-0238">DNA-binding</keyword>
<dbReference type="RefSeq" id="WP_249284299.1">
    <property type="nucleotide sequence ID" value="NZ_JACRSO010000001.1"/>
</dbReference>
<dbReference type="PROSITE" id="PS50943">
    <property type="entry name" value="HTH_CROC1"/>
    <property type="match status" value="1"/>
</dbReference>
<name>A0A926CYE9_9FIRM</name>
<dbReference type="CDD" id="cd00093">
    <property type="entry name" value="HTH_XRE"/>
    <property type="match status" value="1"/>
</dbReference>
<dbReference type="PANTHER" id="PTHR46558">
    <property type="entry name" value="TRACRIPTIONAL REGULATORY PROTEIN-RELATED-RELATED"/>
    <property type="match status" value="1"/>
</dbReference>
<dbReference type="Gene3D" id="1.10.260.40">
    <property type="entry name" value="lambda repressor-like DNA-binding domains"/>
    <property type="match status" value="1"/>
</dbReference>
<evidence type="ECO:0000256" key="1">
    <source>
        <dbReference type="ARBA" id="ARBA00023125"/>
    </source>
</evidence>
<dbReference type="InterPro" id="IPR010982">
    <property type="entry name" value="Lambda_DNA-bd_dom_sf"/>
</dbReference>
<dbReference type="Pfam" id="PF01381">
    <property type="entry name" value="HTH_3"/>
    <property type="match status" value="1"/>
</dbReference>
<evidence type="ECO:0000313" key="4">
    <source>
        <dbReference type="Proteomes" id="UP000654279"/>
    </source>
</evidence>
<organism evidence="3 4">
    <name type="scientific">Luoshenia tenuis</name>
    <dbReference type="NCBI Taxonomy" id="2763654"/>
    <lineage>
        <taxon>Bacteria</taxon>
        <taxon>Bacillati</taxon>
        <taxon>Bacillota</taxon>
        <taxon>Clostridia</taxon>
        <taxon>Christensenellales</taxon>
        <taxon>Christensenellaceae</taxon>
        <taxon>Luoshenia</taxon>
    </lineage>
</organism>
<comment type="caution">
    <text evidence="3">The sequence shown here is derived from an EMBL/GenBank/DDBJ whole genome shotgun (WGS) entry which is preliminary data.</text>
</comment>
<dbReference type="SUPFAM" id="SSF47413">
    <property type="entry name" value="lambda repressor-like DNA-binding domains"/>
    <property type="match status" value="1"/>
</dbReference>
<feature type="domain" description="HTH cro/C1-type" evidence="2">
    <location>
        <begin position="3"/>
        <end position="57"/>
    </location>
</feature>
<keyword evidence="4" id="KW-1185">Reference proteome</keyword>
<evidence type="ECO:0000313" key="3">
    <source>
        <dbReference type="EMBL" id="MBC8528262.1"/>
    </source>
</evidence>
<dbReference type="Proteomes" id="UP000654279">
    <property type="component" value="Unassembled WGS sequence"/>
</dbReference>
<dbReference type="GO" id="GO:0003677">
    <property type="term" value="F:DNA binding"/>
    <property type="evidence" value="ECO:0007669"/>
    <property type="project" value="UniProtKB-KW"/>
</dbReference>
<proteinExistence type="predicted"/>
<reference evidence="3" key="1">
    <citation type="submission" date="2020-08" db="EMBL/GenBank/DDBJ databases">
        <title>Genome public.</title>
        <authorList>
            <person name="Liu C."/>
            <person name="Sun Q."/>
        </authorList>
    </citation>
    <scope>NUCLEOTIDE SEQUENCE</scope>
    <source>
        <strain evidence="3">NSJ-44</strain>
    </source>
</reference>
<sequence>MNLKAIRKQVGLTQVQLAKKIGVSQPTIVAWEKGDSHPKVNHLLALSEALHCTTDELLKAG</sequence>
<evidence type="ECO:0000259" key="2">
    <source>
        <dbReference type="PROSITE" id="PS50943"/>
    </source>
</evidence>
<gene>
    <name evidence="3" type="ORF">H8699_02260</name>
</gene>
<dbReference type="InterPro" id="IPR001387">
    <property type="entry name" value="Cro/C1-type_HTH"/>
</dbReference>
<dbReference type="PANTHER" id="PTHR46558:SF4">
    <property type="entry name" value="DNA-BIDING PHAGE PROTEIN"/>
    <property type="match status" value="1"/>
</dbReference>
<dbReference type="SMART" id="SM00530">
    <property type="entry name" value="HTH_XRE"/>
    <property type="match status" value="1"/>
</dbReference>